<gene>
    <name evidence="11" type="ORF">DIATSA_LOCUS3308</name>
</gene>
<keyword evidence="4 7" id="KW-0863">Zinc-finger</keyword>
<evidence type="ECO:0000313" key="12">
    <source>
        <dbReference type="Proteomes" id="UP001153714"/>
    </source>
</evidence>
<evidence type="ECO:0000259" key="10">
    <source>
        <dbReference type="PROSITE" id="PS50157"/>
    </source>
</evidence>
<dbReference type="GO" id="GO:0048513">
    <property type="term" value="P:animal organ development"/>
    <property type="evidence" value="ECO:0007669"/>
    <property type="project" value="UniProtKB-ARBA"/>
</dbReference>
<dbReference type="InterPro" id="IPR011333">
    <property type="entry name" value="SKP1/BTB/POZ_sf"/>
</dbReference>
<dbReference type="GO" id="GO:0003006">
    <property type="term" value="P:developmental process involved in reproduction"/>
    <property type="evidence" value="ECO:0007669"/>
    <property type="project" value="UniProtKB-ARBA"/>
</dbReference>
<dbReference type="InterPro" id="IPR000210">
    <property type="entry name" value="BTB/POZ_dom"/>
</dbReference>
<dbReference type="OrthoDB" id="6077919at2759"/>
<dbReference type="Pfam" id="PF00096">
    <property type="entry name" value="zf-C2H2"/>
    <property type="match status" value="3"/>
</dbReference>
<feature type="domain" description="C2H2-type" evidence="10">
    <location>
        <begin position="409"/>
        <end position="437"/>
    </location>
</feature>
<dbReference type="GO" id="GO:0006357">
    <property type="term" value="P:regulation of transcription by RNA polymerase II"/>
    <property type="evidence" value="ECO:0007669"/>
    <property type="project" value="TreeGrafter"/>
</dbReference>
<dbReference type="PROSITE" id="PS50157">
    <property type="entry name" value="ZINC_FINGER_C2H2_2"/>
    <property type="match status" value="4"/>
</dbReference>
<feature type="domain" description="C2H2-type" evidence="10">
    <location>
        <begin position="528"/>
        <end position="551"/>
    </location>
</feature>
<dbReference type="PROSITE" id="PS00028">
    <property type="entry name" value="ZINC_FINGER_C2H2_1"/>
    <property type="match status" value="4"/>
</dbReference>
<keyword evidence="6" id="KW-0539">Nucleus</keyword>
<feature type="domain" description="BTB" evidence="9">
    <location>
        <begin position="32"/>
        <end position="104"/>
    </location>
</feature>
<feature type="compositionally biased region" description="Polar residues" evidence="8">
    <location>
        <begin position="293"/>
        <end position="311"/>
    </location>
</feature>
<dbReference type="Gene3D" id="3.30.160.60">
    <property type="entry name" value="Classic Zinc Finger"/>
    <property type="match status" value="3"/>
</dbReference>
<name>A0A9N9WCI7_9NEOP</name>
<keyword evidence="5" id="KW-0862">Zinc</keyword>
<dbReference type="Gene3D" id="3.30.710.10">
    <property type="entry name" value="Potassium Channel Kv1.1, Chain A"/>
    <property type="match status" value="1"/>
</dbReference>
<dbReference type="EMBL" id="OU893344">
    <property type="protein sequence ID" value="CAG9785265.1"/>
    <property type="molecule type" value="Genomic_DNA"/>
</dbReference>
<evidence type="ECO:0000256" key="4">
    <source>
        <dbReference type="ARBA" id="ARBA00022771"/>
    </source>
</evidence>
<dbReference type="GO" id="GO:0005634">
    <property type="term" value="C:nucleus"/>
    <property type="evidence" value="ECO:0007669"/>
    <property type="project" value="UniProtKB-SubCell"/>
</dbReference>
<comment type="subcellular location">
    <subcellularLocation>
        <location evidence="1">Nucleus</location>
    </subcellularLocation>
</comment>
<evidence type="ECO:0000256" key="5">
    <source>
        <dbReference type="ARBA" id="ARBA00022833"/>
    </source>
</evidence>
<dbReference type="InterPro" id="IPR051095">
    <property type="entry name" value="Dros_DevTransReg"/>
</dbReference>
<evidence type="ECO:0000256" key="7">
    <source>
        <dbReference type="PROSITE-ProRule" id="PRU00042"/>
    </source>
</evidence>
<dbReference type="GO" id="GO:0048666">
    <property type="term" value="P:neuron development"/>
    <property type="evidence" value="ECO:0007669"/>
    <property type="project" value="UniProtKB-ARBA"/>
</dbReference>
<dbReference type="InterPro" id="IPR036236">
    <property type="entry name" value="Znf_C2H2_sf"/>
</dbReference>
<feature type="compositionally biased region" description="Low complexity" evidence="8">
    <location>
        <begin position="226"/>
        <end position="251"/>
    </location>
</feature>
<accession>A0A9N9WCI7</accession>
<keyword evidence="12" id="KW-1185">Reference proteome</keyword>
<evidence type="ECO:0000256" key="1">
    <source>
        <dbReference type="ARBA" id="ARBA00004123"/>
    </source>
</evidence>
<dbReference type="AlphaFoldDB" id="A0A9N9WCI7"/>
<evidence type="ECO:0000256" key="3">
    <source>
        <dbReference type="ARBA" id="ARBA00022737"/>
    </source>
</evidence>
<feature type="region of interest" description="Disordered" evidence="8">
    <location>
        <begin position="382"/>
        <end position="402"/>
    </location>
</feature>
<dbReference type="SMART" id="SM00355">
    <property type="entry name" value="ZnF_C2H2"/>
    <property type="match status" value="4"/>
</dbReference>
<evidence type="ECO:0000313" key="11">
    <source>
        <dbReference type="EMBL" id="CAG9785265.1"/>
    </source>
</evidence>
<dbReference type="Pfam" id="PF00651">
    <property type="entry name" value="BTB"/>
    <property type="match status" value="1"/>
</dbReference>
<dbReference type="SMART" id="SM00225">
    <property type="entry name" value="BTB"/>
    <property type="match status" value="1"/>
</dbReference>
<reference evidence="11" key="1">
    <citation type="submission" date="2021-12" db="EMBL/GenBank/DDBJ databases">
        <authorList>
            <person name="King R."/>
        </authorList>
    </citation>
    <scope>NUCLEOTIDE SEQUENCE</scope>
</reference>
<dbReference type="PROSITE" id="PS50097">
    <property type="entry name" value="BTB"/>
    <property type="match status" value="1"/>
</dbReference>
<feature type="compositionally biased region" description="Acidic residues" evidence="8">
    <location>
        <begin position="317"/>
        <end position="328"/>
    </location>
</feature>
<dbReference type="SUPFAM" id="SSF54695">
    <property type="entry name" value="POZ domain"/>
    <property type="match status" value="1"/>
</dbReference>
<protein>
    <submittedName>
        <fullName evidence="11">Uncharacterized protein</fullName>
    </submittedName>
</protein>
<dbReference type="SUPFAM" id="SSF57667">
    <property type="entry name" value="beta-beta-alpha zinc fingers"/>
    <property type="match status" value="1"/>
</dbReference>
<proteinExistence type="predicted"/>
<feature type="compositionally biased region" description="Basic residues" evidence="8">
    <location>
        <begin position="262"/>
        <end position="277"/>
    </location>
</feature>
<dbReference type="PANTHER" id="PTHR23110">
    <property type="entry name" value="BTB DOMAIN TRANSCRIPTION FACTOR"/>
    <property type="match status" value="1"/>
</dbReference>
<feature type="domain" description="C2H2-type" evidence="10">
    <location>
        <begin position="361"/>
        <end position="388"/>
    </location>
</feature>
<dbReference type="GO" id="GO:0008270">
    <property type="term" value="F:zinc ion binding"/>
    <property type="evidence" value="ECO:0007669"/>
    <property type="project" value="UniProtKB-KW"/>
</dbReference>
<feature type="region of interest" description="Disordered" evidence="8">
    <location>
        <begin position="432"/>
        <end position="456"/>
    </location>
</feature>
<evidence type="ECO:0000256" key="6">
    <source>
        <dbReference type="ARBA" id="ARBA00023242"/>
    </source>
</evidence>
<feature type="domain" description="C2H2-type" evidence="10">
    <location>
        <begin position="500"/>
        <end position="527"/>
    </location>
</feature>
<organism evidence="11 12">
    <name type="scientific">Diatraea saccharalis</name>
    <name type="common">sugarcane borer</name>
    <dbReference type="NCBI Taxonomy" id="40085"/>
    <lineage>
        <taxon>Eukaryota</taxon>
        <taxon>Metazoa</taxon>
        <taxon>Ecdysozoa</taxon>
        <taxon>Arthropoda</taxon>
        <taxon>Hexapoda</taxon>
        <taxon>Insecta</taxon>
        <taxon>Pterygota</taxon>
        <taxon>Neoptera</taxon>
        <taxon>Endopterygota</taxon>
        <taxon>Lepidoptera</taxon>
        <taxon>Glossata</taxon>
        <taxon>Ditrysia</taxon>
        <taxon>Pyraloidea</taxon>
        <taxon>Crambidae</taxon>
        <taxon>Crambinae</taxon>
        <taxon>Diatraea</taxon>
    </lineage>
</organism>
<dbReference type="FunFam" id="3.30.160.60:FF:001049">
    <property type="entry name" value="zinc finger protein 319"/>
    <property type="match status" value="1"/>
</dbReference>
<keyword evidence="2" id="KW-0479">Metal-binding</keyword>
<dbReference type="PANTHER" id="PTHR23110:SF93">
    <property type="entry name" value="ZINC FINGER AND BTB DOMAIN-CONTAINING PROTEIN 14-LIKE PROTEIN"/>
    <property type="match status" value="1"/>
</dbReference>
<dbReference type="Proteomes" id="UP001153714">
    <property type="component" value="Chromosome 13"/>
</dbReference>
<evidence type="ECO:0000256" key="8">
    <source>
        <dbReference type="SAM" id="MobiDB-lite"/>
    </source>
</evidence>
<evidence type="ECO:0000256" key="2">
    <source>
        <dbReference type="ARBA" id="ARBA00022723"/>
    </source>
</evidence>
<sequence length="576" mass="63314">MTSTDTYQLKWHSHSSHLNGSVAALLRSERFTDVVLCTMDGSQIPAHKFILSSCSVYLSSLFEGQRSVTRMGGMLYVVLPSEISTKALKILVEYMYKGETTVSNEVLDTVLKAGEVLKIRGLWRQTDEGGESTPAEKSVPAAAIGLKPLVGKKPEDIQPKLAVKKDDKLLKTFNPVQSQGVTRPMFIGPPKLVFIKTTEGGTQATLRPGGPKGQTILVAPAPTPPDTSAAAAVPSQAPTSTIAVTTTTIADDSPDEAPPPRILRRHAAERKYGKKSKTASTTDNEESKDDDNVSVTSKKSSQSNTEASNEVQIKDEPEWDASSIEEEERSIAEMFQAEMSVKTEPLDEMDIEEESLIYSPLACELCAEVFTVPAAWVRHVQGHAGDQPHSRKRKHRSASDDTEETMALLRCDLCQKHFPNPAEWVRHIQSTHTESVTDRDPELFTSPKEATGPVDENPFMQTLLQKLIAHEPTSEIELAISNNSAPPKRHNRFTEGAQNKTCSHCKKTFPSHASMLIHMRTHTGERPFVCGLCNKGFNVKSNLLRHLRTLHDQIISPAAVDGDDEEPGPSEVKRES</sequence>
<dbReference type="InterPro" id="IPR013087">
    <property type="entry name" value="Znf_C2H2_type"/>
</dbReference>
<evidence type="ECO:0000259" key="9">
    <source>
        <dbReference type="PROSITE" id="PS50097"/>
    </source>
</evidence>
<keyword evidence="3" id="KW-0677">Repeat</keyword>
<reference evidence="11" key="2">
    <citation type="submission" date="2022-10" db="EMBL/GenBank/DDBJ databases">
        <authorList>
            <consortium name="ENA_rothamsted_submissions"/>
            <consortium name="culmorum"/>
            <person name="King R."/>
        </authorList>
    </citation>
    <scope>NUCLEOTIDE SEQUENCE</scope>
</reference>
<feature type="region of interest" description="Disordered" evidence="8">
    <location>
        <begin position="220"/>
        <end position="328"/>
    </location>
</feature>